<evidence type="ECO:0000256" key="1">
    <source>
        <dbReference type="ARBA" id="ARBA00004651"/>
    </source>
</evidence>
<evidence type="ECO:0000256" key="3">
    <source>
        <dbReference type="ARBA" id="ARBA00022448"/>
    </source>
</evidence>
<evidence type="ECO:0000256" key="4">
    <source>
        <dbReference type="ARBA" id="ARBA00022475"/>
    </source>
</evidence>
<evidence type="ECO:0000313" key="9">
    <source>
        <dbReference type="EMBL" id="BAT27297.1"/>
    </source>
</evidence>
<feature type="transmembrane region" description="Helical" evidence="8">
    <location>
        <begin position="66"/>
        <end position="91"/>
    </location>
</feature>
<keyword evidence="3" id="KW-0813">Transport</keyword>
<dbReference type="GO" id="GO:1903785">
    <property type="term" value="P:L-valine transmembrane transport"/>
    <property type="evidence" value="ECO:0007669"/>
    <property type="project" value="TreeGrafter"/>
</dbReference>
<keyword evidence="5 8" id="KW-0812">Transmembrane</keyword>
<protein>
    <submittedName>
        <fullName evidence="9">AzlC family protein</fullName>
    </submittedName>
</protein>
<comment type="subcellular location">
    <subcellularLocation>
        <location evidence="1">Cell membrane</location>
        <topology evidence="1">Multi-pass membrane protein</topology>
    </subcellularLocation>
</comment>
<accession>A0A0N7KXM0</accession>
<evidence type="ECO:0000256" key="6">
    <source>
        <dbReference type="ARBA" id="ARBA00022989"/>
    </source>
</evidence>
<dbReference type="InterPro" id="IPR011606">
    <property type="entry name" value="Brnchd-chn_aa_trnsp_permease"/>
</dbReference>
<dbReference type="GO" id="GO:0005886">
    <property type="term" value="C:plasma membrane"/>
    <property type="evidence" value="ECO:0007669"/>
    <property type="project" value="UniProtKB-SubCell"/>
</dbReference>
<dbReference type="EMBL" id="LC066375">
    <property type="protein sequence ID" value="BAT27297.1"/>
    <property type="molecule type" value="Genomic_DNA"/>
</dbReference>
<keyword evidence="7 8" id="KW-0472">Membrane</keyword>
<sequence>MQDSASDTEAPGSSTGLRQFRDGSLAILPATVAAIPFAILLGGLAADKGLSAFQAGAMSALVFAGSSQFVALASWTMPPLIGAIALATLVVNMRHMFMSASLLRHIRHFPKAARLAALALMADEIWAYAEARVASGQRLTIAYYAGLSVLFYLSWIIWTAVGAVIGHAIADPVAFGFDFAFIAIFIGLIMGFRARSGFVVTIAASAAAALATHLVVAGPWSIVAGALAGVGAAYATGGREARP</sequence>
<evidence type="ECO:0000256" key="5">
    <source>
        <dbReference type="ARBA" id="ARBA00022692"/>
    </source>
</evidence>
<feature type="transmembrane region" description="Helical" evidence="8">
    <location>
        <begin position="173"/>
        <end position="192"/>
    </location>
</feature>
<dbReference type="PANTHER" id="PTHR34979">
    <property type="entry name" value="INNER MEMBRANE PROTEIN YGAZ"/>
    <property type="match status" value="1"/>
</dbReference>
<evidence type="ECO:0000256" key="8">
    <source>
        <dbReference type="SAM" id="Phobius"/>
    </source>
</evidence>
<dbReference type="OrthoDB" id="9803444at2"/>
<evidence type="ECO:0000256" key="2">
    <source>
        <dbReference type="ARBA" id="ARBA00010735"/>
    </source>
</evidence>
<dbReference type="AlphaFoldDB" id="A0A0N7KXM0"/>
<reference evidence="9" key="1">
    <citation type="journal article" date="2015" name="Proc. Natl. Acad. Sci. U.S.A.">
        <title>Bacterial clade with the ribosomal RNA operon on a small plasmid rather than the chromosome.</title>
        <authorList>
            <person name="Anda M."/>
            <person name="Ohtsubo Y."/>
            <person name="Okubo T."/>
            <person name="Sugawara M."/>
            <person name="Nagata Y."/>
            <person name="Tsuda M."/>
            <person name="Minamisawa K."/>
            <person name="Mitsui H."/>
        </authorList>
    </citation>
    <scope>NUCLEOTIDE SEQUENCE</scope>
    <source>
        <strain evidence="9">JCM 14755</strain>
    </source>
</reference>
<organism evidence="9">
    <name type="scientific">Aureimonas frigidaquae</name>
    <dbReference type="NCBI Taxonomy" id="424757"/>
    <lineage>
        <taxon>Bacteria</taxon>
        <taxon>Pseudomonadati</taxon>
        <taxon>Pseudomonadota</taxon>
        <taxon>Alphaproteobacteria</taxon>
        <taxon>Hyphomicrobiales</taxon>
        <taxon>Aurantimonadaceae</taxon>
        <taxon>Aureimonas</taxon>
    </lineage>
</organism>
<dbReference type="Pfam" id="PF03591">
    <property type="entry name" value="AzlC"/>
    <property type="match status" value="1"/>
</dbReference>
<dbReference type="RefSeq" id="WP_062228370.1">
    <property type="nucleotide sequence ID" value="NZ_BBWR01000012.1"/>
</dbReference>
<keyword evidence="4" id="KW-1003">Cell membrane</keyword>
<dbReference type="PANTHER" id="PTHR34979:SF1">
    <property type="entry name" value="INNER MEMBRANE PROTEIN YGAZ"/>
    <property type="match status" value="1"/>
</dbReference>
<feature type="transmembrane region" description="Helical" evidence="8">
    <location>
        <begin position="25"/>
        <end position="46"/>
    </location>
</feature>
<name>A0A0N7KXM0_9HYPH</name>
<comment type="similarity">
    <text evidence="2">Belongs to the AzlC family.</text>
</comment>
<proteinExistence type="inferred from homology"/>
<feature type="transmembrane region" description="Helical" evidence="8">
    <location>
        <begin position="141"/>
        <end position="161"/>
    </location>
</feature>
<keyword evidence="6 8" id="KW-1133">Transmembrane helix</keyword>
<evidence type="ECO:0000256" key="7">
    <source>
        <dbReference type="ARBA" id="ARBA00023136"/>
    </source>
</evidence>